<keyword evidence="1" id="KW-0436">Ligase</keyword>
<dbReference type="GO" id="GO:0005524">
    <property type="term" value="F:ATP binding"/>
    <property type="evidence" value="ECO:0007669"/>
    <property type="project" value="UniProtKB-KW"/>
</dbReference>
<dbReference type="PANTHER" id="PTHR43024:SF1">
    <property type="entry name" value="UDP-N-ACETYLMURAMOYL-TRIPEPTIDE--D-ALANYL-D-ALANINE LIGASE"/>
    <property type="match status" value="1"/>
</dbReference>
<organism evidence="6 7">
    <name type="scientific">Candidatus Harrisonbacteria bacterium CG10_big_fil_rev_8_21_14_0_10_45_28</name>
    <dbReference type="NCBI Taxonomy" id="1974586"/>
    <lineage>
        <taxon>Bacteria</taxon>
        <taxon>Candidatus Harrisoniibacteriota</taxon>
    </lineage>
</organism>
<dbReference type="EMBL" id="PFBC01000050">
    <property type="protein sequence ID" value="PIR87722.1"/>
    <property type="molecule type" value="Genomic_DNA"/>
</dbReference>
<accession>A0A2H0UMS5</accession>
<dbReference type="Gene3D" id="3.40.1190.10">
    <property type="entry name" value="Mur-like, catalytic domain"/>
    <property type="match status" value="1"/>
</dbReference>
<keyword evidence="3" id="KW-0067">ATP-binding</keyword>
<evidence type="ECO:0000313" key="7">
    <source>
        <dbReference type="Proteomes" id="UP000230903"/>
    </source>
</evidence>
<comment type="caution">
    <text evidence="6">The sequence shown here is derived from an EMBL/GenBank/DDBJ whole genome shotgun (WGS) entry which is preliminary data.</text>
</comment>
<dbReference type="SUPFAM" id="SSF53244">
    <property type="entry name" value="MurD-like peptide ligases, peptide-binding domain"/>
    <property type="match status" value="1"/>
</dbReference>
<keyword evidence="2" id="KW-0547">Nucleotide-binding</keyword>
<feature type="domain" description="Mur ligase C-terminal" evidence="4">
    <location>
        <begin position="275"/>
        <end position="399"/>
    </location>
</feature>
<dbReference type="SUPFAM" id="SSF53623">
    <property type="entry name" value="MurD-like peptide ligases, catalytic domain"/>
    <property type="match status" value="1"/>
</dbReference>
<gene>
    <name evidence="6" type="ORF">COU10_03070</name>
</gene>
<dbReference type="InterPro" id="IPR051046">
    <property type="entry name" value="MurCDEF_CellWall_CoF430Synth"/>
</dbReference>
<dbReference type="Pfam" id="PF02875">
    <property type="entry name" value="Mur_ligase_C"/>
    <property type="match status" value="1"/>
</dbReference>
<sequence length="417" mass="45459">MHPKLRNLLKIILRSLAIATLKKFQPEIVGVTGTAGKTSTKNAIFSVLSPHWRVRATRANYNTEIGLPMTILGGWPKPGGAGFWIWVIISSAFRLVLPKFLLKYPQILVLEYGADRPGDIKRLLEIAKPRLGVITAIGDIPVHVEFYDDIEGVIREKGRLIEALPASGSAAFNADDLQTKKIEIKTRAKSLTFGFSTEADVRITRFETKLGPNNRPEGISFKLEYKDTIIPVRISGTLGRPQAYAAAAAATVGIMHNLNLVQISEALSDFKPPKHRLSVLKGIRQSYVIDDSYNSSPIAATSALETLSEIPAKRKIAILGDMRELGNYSKTAHEKLGNQAAGICDILITIGTKSQTTRQCAILNGLDETKTLHFENIAMAKGQLAPLIKAGDLVLIKGSLSIGLKAAVEELKDKNPI</sequence>
<dbReference type="InterPro" id="IPR036565">
    <property type="entry name" value="Mur-like_cat_sf"/>
</dbReference>
<dbReference type="InterPro" id="IPR004101">
    <property type="entry name" value="Mur_ligase_C"/>
</dbReference>
<evidence type="ECO:0000256" key="3">
    <source>
        <dbReference type="ARBA" id="ARBA00022840"/>
    </source>
</evidence>
<evidence type="ECO:0000313" key="6">
    <source>
        <dbReference type="EMBL" id="PIR87722.1"/>
    </source>
</evidence>
<reference evidence="7" key="1">
    <citation type="submission" date="2017-09" db="EMBL/GenBank/DDBJ databases">
        <title>Depth-based differentiation of microbial function through sediment-hosted aquifers and enrichment of novel symbionts in the deep terrestrial subsurface.</title>
        <authorList>
            <person name="Probst A.J."/>
            <person name="Ladd B."/>
            <person name="Jarett J.K."/>
            <person name="Geller-Mcgrath D.E."/>
            <person name="Sieber C.M.K."/>
            <person name="Emerson J.B."/>
            <person name="Anantharaman K."/>
            <person name="Thomas B.C."/>
            <person name="Malmstrom R."/>
            <person name="Stieglmeier M."/>
            <person name="Klingl A."/>
            <person name="Woyke T."/>
            <person name="Ryan C.M."/>
            <person name="Banfield J.F."/>
        </authorList>
    </citation>
    <scope>NUCLEOTIDE SEQUENCE [LARGE SCALE GENOMIC DNA]</scope>
</reference>
<dbReference type="InterPro" id="IPR036615">
    <property type="entry name" value="Mur_ligase_C_dom_sf"/>
</dbReference>
<evidence type="ECO:0000259" key="5">
    <source>
        <dbReference type="Pfam" id="PF08245"/>
    </source>
</evidence>
<dbReference type="Pfam" id="PF08245">
    <property type="entry name" value="Mur_ligase_M"/>
    <property type="match status" value="1"/>
</dbReference>
<dbReference type="Proteomes" id="UP000230903">
    <property type="component" value="Unassembled WGS sequence"/>
</dbReference>
<proteinExistence type="predicted"/>
<dbReference type="AlphaFoldDB" id="A0A2H0UMS5"/>
<evidence type="ECO:0000256" key="2">
    <source>
        <dbReference type="ARBA" id="ARBA00022741"/>
    </source>
</evidence>
<evidence type="ECO:0000256" key="1">
    <source>
        <dbReference type="ARBA" id="ARBA00022598"/>
    </source>
</evidence>
<dbReference type="GO" id="GO:0016881">
    <property type="term" value="F:acid-amino acid ligase activity"/>
    <property type="evidence" value="ECO:0007669"/>
    <property type="project" value="InterPro"/>
</dbReference>
<evidence type="ECO:0008006" key="8">
    <source>
        <dbReference type="Google" id="ProtNLM"/>
    </source>
</evidence>
<protein>
    <recommendedName>
        <fullName evidence="8">UDP-N-acetylmuramoyl-tripeptide--D-alanyl-D-alanine ligase</fullName>
    </recommendedName>
</protein>
<dbReference type="PANTHER" id="PTHR43024">
    <property type="entry name" value="UDP-N-ACETYLMURAMOYL-TRIPEPTIDE--D-ALANYL-D-ALANINE LIGASE"/>
    <property type="match status" value="1"/>
</dbReference>
<name>A0A2H0UMS5_9BACT</name>
<evidence type="ECO:0000259" key="4">
    <source>
        <dbReference type="Pfam" id="PF02875"/>
    </source>
</evidence>
<feature type="domain" description="Mur ligase central" evidence="5">
    <location>
        <begin position="104"/>
        <end position="252"/>
    </location>
</feature>
<dbReference type="InterPro" id="IPR013221">
    <property type="entry name" value="Mur_ligase_cen"/>
</dbReference>
<dbReference type="Gene3D" id="3.90.190.20">
    <property type="entry name" value="Mur ligase, C-terminal domain"/>
    <property type="match status" value="1"/>
</dbReference>